<dbReference type="AlphaFoldDB" id="A0A5D9CAS5"/>
<organism evidence="2 3">
    <name type="scientific">Sphingomonas montanisoli</name>
    <dbReference type="NCBI Taxonomy" id="2606412"/>
    <lineage>
        <taxon>Bacteria</taxon>
        <taxon>Pseudomonadati</taxon>
        <taxon>Pseudomonadota</taxon>
        <taxon>Alphaproteobacteria</taxon>
        <taxon>Sphingomonadales</taxon>
        <taxon>Sphingomonadaceae</taxon>
        <taxon>Sphingomonas</taxon>
    </lineage>
</organism>
<protein>
    <submittedName>
        <fullName evidence="2">Uncharacterized protein</fullName>
    </submittedName>
</protein>
<keyword evidence="1" id="KW-0812">Transmembrane</keyword>
<proteinExistence type="predicted"/>
<dbReference type="RefSeq" id="WP_149521364.1">
    <property type="nucleotide sequence ID" value="NZ_VTOU01000002.1"/>
</dbReference>
<evidence type="ECO:0000256" key="1">
    <source>
        <dbReference type="SAM" id="Phobius"/>
    </source>
</evidence>
<gene>
    <name evidence="2" type="ORF">FYJ91_05820</name>
</gene>
<dbReference type="Proteomes" id="UP000322077">
    <property type="component" value="Unassembled WGS sequence"/>
</dbReference>
<dbReference type="EMBL" id="VTOU01000002">
    <property type="protein sequence ID" value="TZG27145.1"/>
    <property type="molecule type" value="Genomic_DNA"/>
</dbReference>
<keyword evidence="1" id="KW-0472">Membrane</keyword>
<evidence type="ECO:0000313" key="3">
    <source>
        <dbReference type="Proteomes" id="UP000322077"/>
    </source>
</evidence>
<name>A0A5D9CAS5_9SPHN</name>
<accession>A0A5D9CAS5</accession>
<evidence type="ECO:0000313" key="2">
    <source>
        <dbReference type="EMBL" id="TZG27145.1"/>
    </source>
</evidence>
<keyword evidence="1" id="KW-1133">Transmembrane helix</keyword>
<reference evidence="2 3" key="1">
    <citation type="submission" date="2019-08" db="EMBL/GenBank/DDBJ databases">
        <authorList>
            <person name="Wang G."/>
            <person name="Xu Z."/>
        </authorList>
    </citation>
    <scope>NUCLEOTIDE SEQUENCE [LARGE SCALE GENOMIC DNA]</scope>
    <source>
        <strain evidence="2 3">ZX</strain>
    </source>
</reference>
<feature type="transmembrane region" description="Helical" evidence="1">
    <location>
        <begin position="40"/>
        <end position="63"/>
    </location>
</feature>
<feature type="transmembrane region" description="Helical" evidence="1">
    <location>
        <begin position="12"/>
        <end position="34"/>
    </location>
</feature>
<sequence length="68" mass="7276">MLMRPRSLVFHIAAIIVEQATVVLVPAFCVWWAIVSLGGSHAVAAIFALSVGFIVWAVVWSAAEIADP</sequence>
<keyword evidence="3" id="KW-1185">Reference proteome</keyword>
<comment type="caution">
    <text evidence="2">The sequence shown here is derived from an EMBL/GenBank/DDBJ whole genome shotgun (WGS) entry which is preliminary data.</text>
</comment>